<gene>
    <name evidence="2" type="ORF">SAMN02745724_04259</name>
</gene>
<organism evidence="2 3">
    <name type="scientific">Pseudoalteromonas denitrificans DSM 6059</name>
    <dbReference type="NCBI Taxonomy" id="1123010"/>
    <lineage>
        <taxon>Bacteria</taxon>
        <taxon>Pseudomonadati</taxon>
        <taxon>Pseudomonadota</taxon>
        <taxon>Gammaproteobacteria</taxon>
        <taxon>Alteromonadales</taxon>
        <taxon>Pseudoalteromonadaceae</taxon>
        <taxon>Pseudoalteromonas</taxon>
    </lineage>
</organism>
<keyword evidence="3" id="KW-1185">Reference proteome</keyword>
<feature type="compositionally biased region" description="Basic residues" evidence="1">
    <location>
        <begin position="1"/>
        <end position="10"/>
    </location>
</feature>
<reference evidence="2 3" key="1">
    <citation type="submission" date="2016-10" db="EMBL/GenBank/DDBJ databases">
        <authorList>
            <person name="de Groot N.N."/>
        </authorList>
    </citation>
    <scope>NUCLEOTIDE SEQUENCE [LARGE SCALE GENOMIC DNA]</scope>
    <source>
        <strain evidence="2 3">DSM 6059</strain>
    </source>
</reference>
<accession>A0A1I1RQE0</accession>
<proteinExistence type="predicted"/>
<evidence type="ECO:0000313" key="3">
    <source>
        <dbReference type="Proteomes" id="UP000198862"/>
    </source>
</evidence>
<feature type="region of interest" description="Disordered" evidence="1">
    <location>
        <begin position="1"/>
        <end position="21"/>
    </location>
</feature>
<dbReference type="RefSeq" id="WP_281247183.1">
    <property type="nucleotide sequence ID" value="NZ_FOLO01000050.1"/>
</dbReference>
<name>A0A1I1RQE0_9GAMM</name>
<dbReference type="Proteomes" id="UP000198862">
    <property type="component" value="Unassembled WGS sequence"/>
</dbReference>
<protein>
    <submittedName>
        <fullName evidence="2">Uncharacterized protein</fullName>
    </submittedName>
</protein>
<evidence type="ECO:0000256" key="1">
    <source>
        <dbReference type="SAM" id="MobiDB-lite"/>
    </source>
</evidence>
<evidence type="ECO:0000313" key="2">
    <source>
        <dbReference type="EMBL" id="SFD34478.1"/>
    </source>
</evidence>
<sequence length="43" mass="5010">MKLKINKKQLKNLSEDKRSLPREMTPQVVGGCVHCRKHSMWAC</sequence>
<dbReference type="EMBL" id="FOLO01000050">
    <property type="protein sequence ID" value="SFD34478.1"/>
    <property type="molecule type" value="Genomic_DNA"/>
</dbReference>
<dbReference type="AlphaFoldDB" id="A0A1I1RQE0"/>